<organism evidence="1 2">
    <name type="scientific">Bradyrhizobium guangzhouense</name>
    <dbReference type="NCBI Taxonomy" id="1325095"/>
    <lineage>
        <taxon>Bacteria</taxon>
        <taxon>Pseudomonadati</taxon>
        <taxon>Pseudomonadota</taxon>
        <taxon>Alphaproteobacteria</taxon>
        <taxon>Hyphomicrobiales</taxon>
        <taxon>Nitrobacteraceae</taxon>
        <taxon>Bradyrhizobium</taxon>
    </lineage>
</organism>
<dbReference type="Gene3D" id="3.40.50.150">
    <property type="entry name" value="Vaccinia Virus protein VP39"/>
    <property type="match status" value="1"/>
</dbReference>
<proteinExistence type="predicted"/>
<dbReference type="CDD" id="cd02440">
    <property type="entry name" value="AdoMet_MTases"/>
    <property type="match status" value="1"/>
</dbReference>
<protein>
    <recommendedName>
        <fullName evidence="3">Class I SAM-dependent methyltransferase</fullName>
    </recommendedName>
</protein>
<evidence type="ECO:0000313" key="2">
    <source>
        <dbReference type="Proteomes" id="UP000288972"/>
    </source>
</evidence>
<dbReference type="SUPFAM" id="SSF53335">
    <property type="entry name" value="S-adenosyl-L-methionine-dependent methyltransferases"/>
    <property type="match status" value="1"/>
</dbReference>
<dbReference type="KEGG" id="bgz:XH91_27585"/>
<dbReference type="PANTHER" id="PTHR43861">
    <property type="entry name" value="TRANS-ACONITATE 2-METHYLTRANSFERASE-RELATED"/>
    <property type="match status" value="1"/>
</dbReference>
<dbReference type="PANTHER" id="PTHR43861:SF6">
    <property type="entry name" value="METHYLTRANSFERASE TYPE 11"/>
    <property type="match status" value="1"/>
</dbReference>
<sequence>MTFFSTCRACGGEYSERFDQASYRYGICKNCGSISKILTQEEYKNLNISYDPGAFIDKIDDENWRDRLHIDDYKRHLAPLVARIQRKRPREKLRLLDIGCGMGGYLLAAKDLGLHAQGVEPSQSHSSLGRDRFNLDIKTAYFSKEDYAGETFDIIILWHVIEHIFEQRQFLQDVYSVLRPGGVILVATPNAASTVAKLTGRNWSMLRPVDHVGLLTPKAFPYISPPASTISITTGEYMWEPAISIAGAMRNRVERIGGGGAQGDSFRDTVSRVNDSTIIKAAAVVLSLPVYLYDRMSSRASGILCKIEKP</sequence>
<gene>
    <name evidence="1" type="ORF">XH91_27585</name>
</gene>
<evidence type="ECO:0000313" key="1">
    <source>
        <dbReference type="EMBL" id="QAU48742.1"/>
    </source>
</evidence>
<name>A0AAE5X4H7_9BRAD</name>
<reference evidence="1 2" key="1">
    <citation type="submission" date="2018-06" db="EMBL/GenBank/DDBJ databases">
        <title>Comparative genomics of rhizobia nodulating Arachis hypogaea in China.</title>
        <authorList>
            <person name="Li Y."/>
        </authorList>
    </citation>
    <scope>NUCLEOTIDE SEQUENCE [LARGE SCALE GENOMIC DNA]</scope>
    <source>
        <strain evidence="1 2">CCBAU 51670</strain>
    </source>
</reference>
<evidence type="ECO:0008006" key="3">
    <source>
        <dbReference type="Google" id="ProtNLM"/>
    </source>
</evidence>
<dbReference type="InterPro" id="IPR029063">
    <property type="entry name" value="SAM-dependent_MTases_sf"/>
</dbReference>
<dbReference type="Pfam" id="PF13489">
    <property type="entry name" value="Methyltransf_23"/>
    <property type="match status" value="1"/>
</dbReference>
<accession>A0AAE5X4H7</accession>
<dbReference type="RefSeq" id="WP_128953502.1">
    <property type="nucleotide sequence ID" value="NZ_CP030053.1"/>
</dbReference>
<dbReference type="Proteomes" id="UP000288972">
    <property type="component" value="Chromosome"/>
</dbReference>
<dbReference type="AlphaFoldDB" id="A0AAE5X4H7"/>
<dbReference type="EMBL" id="CP030053">
    <property type="protein sequence ID" value="QAU48742.1"/>
    <property type="molecule type" value="Genomic_DNA"/>
</dbReference>